<dbReference type="Gene3D" id="1.10.30.50">
    <property type="match status" value="1"/>
</dbReference>
<evidence type="ECO:0000313" key="1">
    <source>
        <dbReference type="EMBL" id="AEA44964.1"/>
    </source>
</evidence>
<gene>
    <name evidence="1" type="ordered locus">Fluta_2985</name>
</gene>
<evidence type="ECO:0000313" key="2">
    <source>
        <dbReference type="Proteomes" id="UP000007463"/>
    </source>
</evidence>
<reference evidence="2" key="2">
    <citation type="submission" date="2011-02" db="EMBL/GenBank/DDBJ databases">
        <title>The complete genome of Fluviicola taffensis DSM 16823.</title>
        <authorList>
            <consortium name="US DOE Joint Genome Institute (JGI-PGF)"/>
            <person name="Lucas S."/>
            <person name="Copeland A."/>
            <person name="Lapidus A."/>
            <person name="Bruce D."/>
            <person name="Goodwin L."/>
            <person name="Pitluck S."/>
            <person name="Kyrpides N."/>
            <person name="Mavromatis K."/>
            <person name="Ivanova N."/>
            <person name="Mikhailova N."/>
            <person name="Pagani I."/>
            <person name="Chertkov O."/>
            <person name="Detter J.C."/>
            <person name="Han C."/>
            <person name="Tapia R."/>
            <person name="Land M."/>
            <person name="Hauser L."/>
            <person name="Markowitz V."/>
            <person name="Cheng J.-F."/>
            <person name="Hugenholtz P."/>
            <person name="Woyke T."/>
            <person name="Wu D."/>
            <person name="Tindall B."/>
            <person name="Pomrenke H.G."/>
            <person name="Brambilla E."/>
            <person name="Klenk H.-P."/>
            <person name="Eisen J.A."/>
        </authorList>
    </citation>
    <scope>NUCLEOTIDE SEQUENCE [LARGE SCALE GENOMIC DNA]</scope>
    <source>
        <strain evidence="2">DSM 16823 / RW262 / RW262</strain>
    </source>
</reference>
<keyword evidence="2" id="KW-1185">Reference proteome</keyword>
<dbReference type="EMBL" id="CP002542">
    <property type="protein sequence ID" value="AEA44964.1"/>
    <property type="molecule type" value="Genomic_DNA"/>
</dbReference>
<dbReference type="Proteomes" id="UP000007463">
    <property type="component" value="Chromosome"/>
</dbReference>
<reference evidence="1 2" key="1">
    <citation type="journal article" date="2011" name="Stand. Genomic Sci.">
        <title>Complete genome sequence of the gliding freshwater bacterium Fluviicola taffensis type strain (RW262).</title>
        <authorList>
            <person name="Woyke T."/>
            <person name="Chertkov O."/>
            <person name="Lapidus A."/>
            <person name="Nolan M."/>
            <person name="Lucas S."/>
            <person name="Del Rio T.G."/>
            <person name="Tice H."/>
            <person name="Cheng J.F."/>
            <person name="Tapia R."/>
            <person name="Han C."/>
            <person name="Goodwin L."/>
            <person name="Pitluck S."/>
            <person name="Liolios K."/>
            <person name="Pagani I."/>
            <person name="Ivanova N."/>
            <person name="Huntemann M."/>
            <person name="Mavromatis K."/>
            <person name="Mikhailova N."/>
            <person name="Pati A."/>
            <person name="Chen A."/>
            <person name="Palaniappan K."/>
            <person name="Land M."/>
            <person name="Hauser L."/>
            <person name="Brambilla E.M."/>
            <person name="Rohde M."/>
            <person name="Mwirichia R."/>
            <person name="Sikorski J."/>
            <person name="Tindall B.J."/>
            <person name="Goker M."/>
            <person name="Bristow J."/>
            <person name="Eisen J.A."/>
            <person name="Markowitz V."/>
            <person name="Hugenholtz P."/>
            <person name="Klenk H.P."/>
            <person name="Kyrpides N.C."/>
        </authorList>
    </citation>
    <scope>NUCLEOTIDE SEQUENCE [LARGE SCALE GENOMIC DNA]</scope>
    <source>
        <strain evidence="2">DSM 16823 / RW262 / RW262</strain>
    </source>
</reference>
<dbReference type="eggNOG" id="COG1403">
    <property type="taxonomic scope" value="Bacteria"/>
</dbReference>
<dbReference type="KEGG" id="fte:Fluta_2985"/>
<protein>
    <recommendedName>
        <fullName evidence="3">HNH endonuclease</fullName>
    </recommendedName>
</protein>
<accession>F2IJ94</accession>
<organism evidence="1 2">
    <name type="scientific">Fluviicola taffensis (strain DSM 16823 / NCIMB 13979 / RW262)</name>
    <dbReference type="NCBI Taxonomy" id="755732"/>
    <lineage>
        <taxon>Bacteria</taxon>
        <taxon>Pseudomonadati</taxon>
        <taxon>Bacteroidota</taxon>
        <taxon>Flavobacteriia</taxon>
        <taxon>Flavobacteriales</taxon>
        <taxon>Crocinitomicaceae</taxon>
        <taxon>Fluviicola</taxon>
    </lineage>
</organism>
<sequence length="326" mass="37940">MIAIDINRIKVVQEKFRIEIIGQHNEALKKLNELAPSSTADCIYLYETIELFKNESDFLLKSPLDIELLIPSLPAVPLVEKKVKNKIEIVKSSIKNEILKALNYTKLRSDFYPAYFKEIGIKACVYCNSSLTVSVDRIDNEGRDEVRAKFQVDHYYPKSEFPMLSISLFNLYPSCASCNNVKLEKKVQFHLYSDDQHLIDNSSFSFKLSSYDEAKYLLDKKNKDIDFDFIENSNLPEGFSSFQATFDIKGIYSTQNDLILDLIDKSLIYDFHYKKSLNHSFPKLFLSKEHFERIILGNYPRVQDIHKRPMSKFMQDIARDLGIIDY</sequence>
<dbReference type="HOGENOM" id="CLU_051468_0_0_10"/>
<dbReference type="STRING" id="755732.Fluta_2985"/>
<name>F2IJ94_FLUTR</name>
<proteinExistence type="predicted"/>
<dbReference type="AlphaFoldDB" id="F2IJ94"/>
<evidence type="ECO:0008006" key="3">
    <source>
        <dbReference type="Google" id="ProtNLM"/>
    </source>
</evidence>